<keyword evidence="2" id="KW-1185">Reference proteome</keyword>
<comment type="caution">
    <text evidence="1">The sequence shown here is derived from an EMBL/GenBank/DDBJ whole genome shotgun (WGS) entry which is preliminary data.</text>
</comment>
<accession>A0A1S1HCS8</accession>
<dbReference type="Proteomes" id="UP000179467">
    <property type="component" value="Unassembled WGS sequence"/>
</dbReference>
<dbReference type="EMBL" id="MIPT01000001">
    <property type="protein sequence ID" value="OHT19945.1"/>
    <property type="molecule type" value="Genomic_DNA"/>
</dbReference>
<dbReference type="OrthoDB" id="7264945at2"/>
<gene>
    <name evidence="1" type="ORF">BHE75_01938</name>
</gene>
<evidence type="ECO:0000313" key="1">
    <source>
        <dbReference type="EMBL" id="OHT19945.1"/>
    </source>
</evidence>
<dbReference type="AlphaFoldDB" id="A0A1S1HCS8"/>
<dbReference type="RefSeq" id="WP_070933715.1">
    <property type="nucleotide sequence ID" value="NZ_MIPT01000001.1"/>
</dbReference>
<protein>
    <submittedName>
        <fullName evidence="1">Uncharacterized protein</fullName>
    </submittedName>
</protein>
<proteinExistence type="predicted"/>
<organism evidence="1 2">
    <name type="scientific">Edaphosphingomonas haloaromaticamans</name>
    <dbReference type="NCBI Taxonomy" id="653954"/>
    <lineage>
        <taxon>Bacteria</taxon>
        <taxon>Pseudomonadati</taxon>
        <taxon>Pseudomonadota</taxon>
        <taxon>Alphaproteobacteria</taxon>
        <taxon>Sphingomonadales</taxon>
        <taxon>Rhizorhabdaceae</taxon>
        <taxon>Edaphosphingomonas</taxon>
    </lineage>
</organism>
<sequence>MIDFAGITEVRLSHGSHASAAEGMCFMEMVAWFNGEEHSDKPACACPVLGGYGITLNDNMQADVRDRLLKPMVPLIAGTRGTLDDQIRRAEFLAMWSINKIVPIALRLVGLDRHAIACEAATRLSVIRI</sequence>
<name>A0A1S1HCS8_9SPHN</name>
<evidence type="ECO:0000313" key="2">
    <source>
        <dbReference type="Proteomes" id="UP000179467"/>
    </source>
</evidence>
<reference evidence="1 2" key="1">
    <citation type="submission" date="2016-09" db="EMBL/GenBank/DDBJ databases">
        <title>Metabolic pathway, cell adaptation mechanisms and a novel monoxygenase revealed through proteogenomic-transcription analysis of a Sphingomonas haloaromaticamans strain degrading the fungicide ortho-phenylphenol.</title>
        <authorList>
            <person name="Perruchon C."/>
            <person name="Papadopoulou E.S."/>
            <person name="Rousidou C."/>
            <person name="Vasileiadis S."/>
            <person name="Tanou G."/>
            <person name="Amoutzias G."/>
            <person name="Molassiotis A."/>
            <person name="Karpouzas D.G."/>
        </authorList>
    </citation>
    <scope>NUCLEOTIDE SEQUENCE [LARGE SCALE GENOMIC DNA]</scope>
    <source>
        <strain evidence="1 2">P3</strain>
    </source>
</reference>